<protein>
    <submittedName>
        <fullName evidence="1">DUF4350 domain-containing protein</fullName>
    </submittedName>
</protein>
<accession>A0A849BP24</accession>
<dbReference type="Proteomes" id="UP000555552">
    <property type="component" value="Unassembled WGS sequence"/>
</dbReference>
<proteinExistence type="predicted"/>
<feature type="non-terminal residue" evidence="1">
    <location>
        <position position="1"/>
    </location>
</feature>
<sequence length="58" mass="5740">GVPPSAGAPAVVAATAAATGRPAAEVDALLRSPAPGDDEGLVRLAHALDALEREVRRS</sequence>
<evidence type="ECO:0000313" key="1">
    <source>
        <dbReference type="EMBL" id="NNH23185.1"/>
    </source>
</evidence>
<gene>
    <name evidence="1" type="ORF">HLB09_08790</name>
</gene>
<reference evidence="1 2" key="1">
    <citation type="submission" date="2020-05" db="EMBL/GenBank/DDBJ databases">
        <title>MicrobeNet Type strains.</title>
        <authorList>
            <person name="Nicholson A.C."/>
        </authorList>
    </citation>
    <scope>NUCLEOTIDE SEQUENCE [LARGE SCALE GENOMIC DNA]</scope>
    <source>
        <strain evidence="1 2">JCM 14547</strain>
    </source>
</reference>
<comment type="caution">
    <text evidence="1">The sequence shown here is derived from an EMBL/GenBank/DDBJ whole genome shotgun (WGS) entry which is preliminary data.</text>
</comment>
<keyword evidence="2" id="KW-1185">Reference proteome</keyword>
<evidence type="ECO:0000313" key="2">
    <source>
        <dbReference type="Proteomes" id="UP000555552"/>
    </source>
</evidence>
<organism evidence="1 2">
    <name type="scientific">Pseudokineococcus marinus</name>
    <dbReference type="NCBI Taxonomy" id="351215"/>
    <lineage>
        <taxon>Bacteria</taxon>
        <taxon>Bacillati</taxon>
        <taxon>Actinomycetota</taxon>
        <taxon>Actinomycetes</taxon>
        <taxon>Kineosporiales</taxon>
        <taxon>Kineosporiaceae</taxon>
        <taxon>Pseudokineococcus</taxon>
    </lineage>
</organism>
<name>A0A849BP24_9ACTN</name>
<dbReference type="AlphaFoldDB" id="A0A849BP24"/>
<dbReference type="EMBL" id="JABEMA010000106">
    <property type="protein sequence ID" value="NNH23185.1"/>
    <property type="molecule type" value="Genomic_DNA"/>
</dbReference>